<dbReference type="InterPro" id="IPR029058">
    <property type="entry name" value="AB_hydrolase_fold"/>
</dbReference>
<dbReference type="Gene3D" id="3.40.50.1820">
    <property type="entry name" value="alpha/beta hydrolase"/>
    <property type="match status" value="1"/>
</dbReference>
<dbReference type="InterPro" id="IPR000801">
    <property type="entry name" value="Esterase-like"/>
</dbReference>
<sequence>MATTLEHAHPPNTCQYQARTDRGDYLIQVAWPLCWGADRTPLENDAYPISSLYVMDGNAYFFTALDISRRLEFTNNARTVVVGIGYPPSKYVYDFRRGPDLTPPTADGTFDMPLDSEGKPRTDLSFGEADEFLNFVQNDVMTYVQKTLFPHLPLGTSRSALFGHSYGGIFTLNAMYTRPTLFGTFIAASPDIEWNKASMVREQEAAFRGRETPANPPPALVLTWGTGQQDLEKKSDESEESFEKRLACAESKTMRDSAKALAARLTDCPSVRSVSTWEFVGEDHGSAAVTGVQHGILKFLVDKI</sequence>
<name>A0A9P5HLE9_9HYPO</name>
<dbReference type="PANTHER" id="PTHR40841">
    <property type="entry name" value="SIDEROPHORE TRIACETYLFUSARININE C ESTERASE"/>
    <property type="match status" value="1"/>
</dbReference>
<dbReference type="SUPFAM" id="SSF53474">
    <property type="entry name" value="alpha/beta-Hydrolases"/>
    <property type="match status" value="1"/>
</dbReference>
<accession>A0A9P5HLE9</accession>
<dbReference type="Proteomes" id="UP000722485">
    <property type="component" value="Unassembled WGS sequence"/>
</dbReference>
<proteinExistence type="inferred from homology"/>
<evidence type="ECO:0000256" key="1">
    <source>
        <dbReference type="ARBA" id="ARBA00005622"/>
    </source>
</evidence>
<evidence type="ECO:0000313" key="3">
    <source>
        <dbReference type="EMBL" id="KAF7557938.1"/>
    </source>
</evidence>
<evidence type="ECO:0000313" key="4">
    <source>
        <dbReference type="Proteomes" id="UP000722485"/>
    </source>
</evidence>
<keyword evidence="4" id="KW-1185">Reference proteome</keyword>
<dbReference type="GO" id="GO:0016788">
    <property type="term" value="F:hydrolase activity, acting on ester bonds"/>
    <property type="evidence" value="ECO:0007669"/>
    <property type="project" value="TreeGrafter"/>
</dbReference>
<comment type="similarity">
    <text evidence="1">Belongs to the esterase D family.</text>
</comment>
<reference evidence="3" key="1">
    <citation type="submission" date="2020-03" db="EMBL/GenBank/DDBJ databases">
        <title>Draft Genome Sequence of Cylindrodendrum hubeiense.</title>
        <authorList>
            <person name="Buettner E."/>
            <person name="Kellner H."/>
        </authorList>
    </citation>
    <scope>NUCLEOTIDE SEQUENCE</scope>
    <source>
        <strain evidence="3">IHI 201604</strain>
    </source>
</reference>
<dbReference type="EMBL" id="JAANBB010000002">
    <property type="protein sequence ID" value="KAF7557938.1"/>
    <property type="molecule type" value="Genomic_DNA"/>
</dbReference>
<protein>
    <submittedName>
        <fullName evidence="3">Uncharacterized protein</fullName>
    </submittedName>
</protein>
<dbReference type="Pfam" id="PF00756">
    <property type="entry name" value="Esterase"/>
    <property type="match status" value="1"/>
</dbReference>
<keyword evidence="2" id="KW-0378">Hydrolase</keyword>
<gene>
    <name evidence="3" type="ORF">G7Z17_g329</name>
</gene>
<dbReference type="AlphaFoldDB" id="A0A9P5HLE9"/>
<dbReference type="InterPro" id="IPR052558">
    <property type="entry name" value="Siderophore_Hydrolase_D"/>
</dbReference>
<dbReference type="PANTHER" id="PTHR40841:SF2">
    <property type="entry name" value="SIDEROPHORE-DEGRADING ESTERASE (EUROFUNG)"/>
    <property type="match status" value="1"/>
</dbReference>
<organism evidence="3 4">
    <name type="scientific">Cylindrodendrum hubeiense</name>
    <dbReference type="NCBI Taxonomy" id="595255"/>
    <lineage>
        <taxon>Eukaryota</taxon>
        <taxon>Fungi</taxon>
        <taxon>Dikarya</taxon>
        <taxon>Ascomycota</taxon>
        <taxon>Pezizomycotina</taxon>
        <taxon>Sordariomycetes</taxon>
        <taxon>Hypocreomycetidae</taxon>
        <taxon>Hypocreales</taxon>
        <taxon>Nectriaceae</taxon>
        <taxon>Cylindrodendrum</taxon>
    </lineage>
</organism>
<dbReference type="OrthoDB" id="446683at2759"/>
<evidence type="ECO:0000256" key="2">
    <source>
        <dbReference type="ARBA" id="ARBA00022801"/>
    </source>
</evidence>
<comment type="caution">
    <text evidence="3">The sequence shown here is derived from an EMBL/GenBank/DDBJ whole genome shotgun (WGS) entry which is preliminary data.</text>
</comment>